<dbReference type="Pfam" id="PF00129">
    <property type="entry name" value="MHC_I"/>
    <property type="match status" value="1"/>
</dbReference>
<dbReference type="EMBL" id="VWYG01008399">
    <property type="protein sequence ID" value="NXQ83160.1"/>
    <property type="molecule type" value="Genomic_DNA"/>
</dbReference>
<dbReference type="PRINTS" id="PR01638">
    <property type="entry name" value="MHCCLASSI"/>
</dbReference>
<evidence type="ECO:0000256" key="7">
    <source>
        <dbReference type="ARBA" id="ARBA00023136"/>
    </source>
</evidence>
<reference evidence="12 13" key="1">
    <citation type="submission" date="2019-09" db="EMBL/GenBank/DDBJ databases">
        <title>Bird 10,000 Genomes (B10K) Project - Family phase.</title>
        <authorList>
            <person name="Zhang G."/>
        </authorList>
    </citation>
    <scope>NUCLEOTIDE SEQUENCE [LARGE SCALE GENOMIC DNA]</scope>
    <source>
        <strain evidence="12">B10K-DU-001-56</strain>
        <tissue evidence="12">Muscle</tissue>
    </source>
</reference>
<dbReference type="InterPro" id="IPR001039">
    <property type="entry name" value="MHC_I_a_a1/a2"/>
</dbReference>
<dbReference type="Gene3D" id="3.30.500.10">
    <property type="entry name" value="MHC class I-like antigen recognition-like"/>
    <property type="match status" value="1"/>
</dbReference>
<sequence>VSEPSPGVPEFVTVGYVDGIPFVRYDSETGRMEPRAGWMAASVDQQYWDSETQTAKHDQQINHANLETLRGRYNQSGRALTRQRMFGCDLLEDGSTKGYYQDAYDGR</sequence>
<evidence type="ECO:0000256" key="2">
    <source>
        <dbReference type="ARBA" id="ARBA00022451"/>
    </source>
</evidence>
<dbReference type="GO" id="GO:0042612">
    <property type="term" value="C:MHC class I protein complex"/>
    <property type="evidence" value="ECO:0007669"/>
    <property type="project" value="UniProtKB-KW"/>
</dbReference>
<comment type="subcellular location">
    <subcellularLocation>
        <location evidence="1">Membrane</location>
        <topology evidence="1">Single-pass type I membrane protein</topology>
    </subcellularLocation>
</comment>
<dbReference type="InterPro" id="IPR050208">
    <property type="entry name" value="MHC_class-I_related"/>
</dbReference>
<evidence type="ECO:0000313" key="13">
    <source>
        <dbReference type="Proteomes" id="UP000567826"/>
    </source>
</evidence>
<dbReference type="GO" id="GO:0009897">
    <property type="term" value="C:external side of plasma membrane"/>
    <property type="evidence" value="ECO:0007669"/>
    <property type="project" value="TreeGrafter"/>
</dbReference>
<feature type="non-terminal residue" evidence="12">
    <location>
        <position position="1"/>
    </location>
</feature>
<keyword evidence="5" id="KW-0391">Immunity</keyword>
<dbReference type="OrthoDB" id="8936120at2759"/>
<gene>
    <name evidence="12" type="primary">Ha1f_0</name>
    <name evidence="12" type="ORF">NYCGRA_R14493</name>
</gene>
<dbReference type="GO" id="GO:0002474">
    <property type="term" value="P:antigen processing and presentation of peptide antigen via MHC class I"/>
    <property type="evidence" value="ECO:0007669"/>
    <property type="project" value="UniProtKB-KW"/>
</dbReference>
<dbReference type="SUPFAM" id="SSF54452">
    <property type="entry name" value="MHC antigen-recognition domain"/>
    <property type="match status" value="1"/>
</dbReference>
<organism evidence="12 13">
    <name type="scientific">Nyctibius grandis</name>
    <name type="common">Great potoo</name>
    <dbReference type="NCBI Taxonomy" id="48427"/>
    <lineage>
        <taxon>Eukaryota</taxon>
        <taxon>Metazoa</taxon>
        <taxon>Chordata</taxon>
        <taxon>Craniata</taxon>
        <taxon>Vertebrata</taxon>
        <taxon>Euteleostomi</taxon>
        <taxon>Archelosauria</taxon>
        <taxon>Archosauria</taxon>
        <taxon>Dinosauria</taxon>
        <taxon>Saurischia</taxon>
        <taxon>Theropoda</taxon>
        <taxon>Coelurosauria</taxon>
        <taxon>Aves</taxon>
        <taxon>Neognathae</taxon>
        <taxon>Neoaves</taxon>
        <taxon>Strisores</taxon>
        <taxon>Caprimulgiformes</taxon>
        <taxon>Nyctibiidae</taxon>
        <taxon>Nyctibius</taxon>
    </lineage>
</organism>
<keyword evidence="3" id="KW-0812">Transmembrane</keyword>
<keyword evidence="4" id="KW-0732">Signal</keyword>
<evidence type="ECO:0000256" key="5">
    <source>
        <dbReference type="ARBA" id="ARBA00022859"/>
    </source>
</evidence>
<comment type="similarity">
    <text evidence="10">Belongs to the MHC class I family.</text>
</comment>
<evidence type="ECO:0000256" key="4">
    <source>
        <dbReference type="ARBA" id="ARBA00022729"/>
    </source>
</evidence>
<name>A0A7L2GBA4_NYCGR</name>
<dbReference type="GO" id="GO:0005615">
    <property type="term" value="C:extracellular space"/>
    <property type="evidence" value="ECO:0007669"/>
    <property type="project" value="TreeGrafter"/>
</dbReference>
<dbReference type="AlphaFoldDB" id="A0A7L2GBA4"/>
<feature type="non-terminal residue" evidence="12">
    <location>
        <position position="107"/>
    </location>
</feature>
<feature type="domain" description="MHC class I-like antigen recognition-like" evidence="11">
    <location>
        <begin position="1"/>
        <end position="107"/>
    </location>
</feature>
<accession>A0A7L2GBA4</accession>
<evidence type="ECO:0000256" key="6">
    <source>
        <dbReference type="ARBA" id="ARBA00022989"/>
    </source>
</evidence>
<evidence type="ECO:0000313" key="12">
    <source>
        <dbReference type="EMBL" id="NXQ83160.1"/>
    </source>
</evidence>
<comment type="caution">
    <text evidence="12">The sequence shown here is derived from an EMBL/GenBank/DDBJ whole genome shotgun (WGS) entry which is preliminary data.</text>
</comment>
<evidence type="ECO:0000256" key="8">
    <source>
        <dbReference type="ARBA" id="ARBA00023157"/>
    </source>
</evidence>
<proteinExistence type="inferred from homology"/>
<evidence type="ECO:0000256" key="9">
    <source>
        <dbReference type="ARBA" id="ARBA00023180"/>
    </source>
</evidence>
<evidence type="ECO:0000256" key="1">
    <source>
        <dbReference type="ARBA" id="ARBA00004479"/>
    </source>
</evidence>
<dbReference type="InterPro" id="IPR011161">
    <property type="entry name" value="MHC_I-like_Ag-recog"/>
</dbReference>
<evidence type="ECO:0000259" key="11">
    <source>
        <dbReference type="Pfam" id="PF00129"/>
    </source>
</evidence>
<dbReference type="PANTHER" id="PTHR16675">
    <property type="entry name" value="MHC CLASS I-RELATED"/>
    <property type="match status" value="1"/>
</dbReference>
<keyword evidence="2" id="KW-0490">MHC I</keyword>
<keyword evidence="8" id="KW-1015">Disulfide bond</keyword>
<evidence type="ECO:0000256" key="3">
    <source>
        <dbReference type="ARBA" id="ARBA00022692"/>
    </source>
</evidence>
<evidence type="ECO:0000256" key="10">
    <source>
        <dbReference type="RuleBase" id="RU004439"/>
    </source>
</evidence>
<keyword evidence="6" id="KW-1133">Transmembrane helix</keyword>
<keyword evidence="9" id="KW-0325">Glycoprotein</keyword>
<dbReference type="InterPro" id="IPR037055">
    <property type="entry name" value="MHC_I-like_Ag-recog_sf"/>
</dbReference>
<keyword evidence="7" id="KW-0472">Membrane</keyword>
<keyword evidence="13" id="KW-1185">Reference proteome</keyword>
<dbReference type="PANTHER" id="PTHR16675:SF242">
    <property type="entry name" value="MAJOR HISTOCOMPATIBILITY COMPLEX CLASS I-RELATED GENE PROTEIN"/>
    <property type="match status" value="1"/>
</dbReference>
<dbReference type="GO" id="GO:0006955">
    <property type="term" value="P:immune response"/>
    <property type="evidence" value="ECO:0007669"/>
    <property type="project" value="TreeGrafter"/>
</dbReference>
<protein>
    <submittedName>
        <fullName evidence="12">HA1F protein</fullName>
    </submittedName>
</protein>
<dbReference type="InterPro" id="IPR011162">
    <property type="entry name" value="MHC_I/II-like_Ag-recog"/>
</dbReference>
<dbReference type="Proteomes" id="UP000567826">
    <property type="component" value="Unassembled WGS sequence"/>
</dbReference>